<dbReference type="EMBL" id="MN740311">
    <property type="protein sequence ID" value="QHT99591.1"/>
    <property type="molecule type" value="Genomic_DNA"/>
</dbReference>
<protein>
    <submittedName>
        <fullName evidence="2">Uncharacterized protein</fullName>
    </submittedName>
</protein>
<sequence length="283" mass="33226">MTKFKISYKKLYLIEKEKNKEQEEEIKKLNEIIEELKKEKGYLCLKNGKKYEETNYNIVKYCKLNDKPFNTQKSVEELGGATSKNDLQCNFQEEKDFGIEIKKYNTPDWMQCSIKYNDETKNWESSIKSKIPLESKKVFDELLKNIKLFDGKIPPFMEKKLTHKEWITIKNQTTQWDDTYITVPSDTISKLYDAKNTNYIQISKGYGLFHTGNDICNFGIPLFENEQQIRIRTKIHAKNKKGYCSISVMASCQPKNVKNIIPSKYSLDCVERLPPSLVYNNNL</sequence>
<accession>A0A6C0J1R2</accession>
<evidence type="ECO:0000256" key="1">
    <source>
        <dbReference type="SAM" id="Coils"/>
    </source>
</evidence>
<evidence type="ECO:0000313" key="2">
    <source>
        <dbReference type="EMBL" id="QHT99591.1"/>
    </source>
</evidence>
<dbReference type="AlphaFoldDB" id="A0A6C0J1R2"/>
<feature type="coiled-coil region" evidence="1">
    <location>
        <begin position="12"/>
        <end position="39"/>
    </location>
</feature>
<reference evidence="2" key="1">
    <citation type="journal article" date="2020" name="Nature">
        <title>Giant virus diversity and host interactions through global metagenomics.</title>
        <authorList>
            <person name="Schulz F."/>
            <person name="Roux S."/>
            <person name="Paez-Espino D."/>
            <person name="Jungbluth S."/>
            <person name="Walsh D.A."/>
            <person name="Denef V.J."/>
            <person name="McMahon K.D."/>
            <person name="Konstantinidis K.T."/>
            <person name="Eloe-Fadrosh E.A."/>
            <person name="Kyrpides N.C."/>
            <person name="Woyke T."/>
        </authorList>
    </citation>
    <scope>NUCLEOTIDE SEQUENCE</scope>
    <source>
        <strain evidence="2">GVMAG-M-3300025727-45</strain>
    </source>
</reference>
<organism evidence="2">
    <name type="scientific">viral metagenome</name>
    <dbReference type="NCBI Taxonomy" id="1070528"/>
    <lineage>
        <taxon>unclassified sequences</taxon>
        <taxon>metagenomes</taxon>
        <taxon>organismal metagenomes</taxon>
    </lineage>
</organism>
<proteinExistence type="predicted"/>
<name>A0A6C0J1R2_9ZZZZ</name>
<keyword evidence="1" id="KW-0175">Coiled coil</keyword>